<dbReference type="GO" id="GO:0072344">
    <property type="term" value="P:rescue of stalled ribosome"/>
    <property type="evidence" value="ECO:0007669"/>
    <property type="project" value="UniProtKB-UniRule"/>
</dbReference>
<dbReference type="HAMAP" id="MF_00083">
    <property type="entry name" value="Pept_tRNA_hydro_bact"/>
    <property type="match status" value="1"/>
</dbReference>
<dbReference type="HOGENOM" id="CLU_062456_4_1_9"/>
<dbReference type="InterPro" id="IPR036416">
    <property type="entry name" value="Pept_tRNA_hydro_sf"/>
</dbReference>
<accession>B8D014</accession>
<comment type="subcellular location">
    <subcellularLocation>
        <location evidence="8">Cytoplasm</location>
    </subcellularLocation>
</comment>
<evidence type="ECO:0000256" key="7">
    <source>
        <dbReference type="ARBA" id="ARBA00050038"/>
    </source>
</evidence>
<dbReference type="GO" id="GO:0000049">
    <property type="term" value="F:tRNA binding"/>
    <property type="evidence" value="ECO:0007669"/>
    <property type="project" value="UniProtKB-UniRule"/>
</dbReference>
<comment type="similarity">
    <text evidence="5 8 10">Belongs to the PTH family.</text>
</comment>
<evidence type="ECO:0000256" key="6">
    <source>
        <dbReference type="ARBA" id="ARBA00048707"/>
    </source>
</evidence>
<evidence type="ECO:0000256" key="10">
    <source>
        <dbReference type="RuleBase" id="RU004320"/>
    </source>
</evidence>
<gene>
    <name evidence="8" type="primary">pth</name>
    <name evidence="11" type="ordered locus">Hore_21210</name>
</gene>
<dbReference type="Proteomes" id="UP000000719">
    <property type="component" value="Chromosome"/>
</dbReference>
<dbReference type="GO" id="GO:0005737">
    <property type="term" value="C:cytoplasm"/>
    <property type="evidence" value="ECO:0007669"/>
    <property type="project" value="UniProtKB-SubCell"/>
</dbReference>
<dbReference type="PANTHER" id="PTHR17224">
    <property type="entry name" value="PEPTIDYL-TRNA HYDROLASE"/>
    <property type="match status" value="1"/>
</dbReference>
<reference evidence="11 12" key="1">
    <citation type="journal article" date="2009" name="PLoS ONE">
        <title>Genome analysis of the anaerobic thermohalophilic bacterium Halothermothrix orenii.</title>
        <authorList>
            <person name="Mavromatis K."/>
            <person name="Ivanova N."/>
            <person name="Anderson I."/>
            <person name="Lykidis A."/>
            <person name="Hooper S.D."/>
            <person name="Sun H."/>
            <person name="Kunin V."/>
            <person name="Lapidus A."/>
            <person name="Hugenholtz P."/>
            <person name="Patel B."/>
            <person name="Kyrpides N.C."/>
        </authorList>
    </citation>
    <scope>NUCLEOTIDE SEQUENCE [LARGE SCALE GENOMIC DNA]</scope>
    <source>
        <strain evidence="12">H 168 / OCM 544 / DSM 9562</strain>
    </source>
</reference>
<dbReference type="GO" id="GO:0006515">
    <property type="term" value="P:protein quality control for misfolded or incompletely synthesized proteins"/>
    <property type="evidence" value="ECO:0007669"/>
    <property type="project" value="UniProtKB-UniRule"/>
</dbReference>
<feature type="binding site" evidence="8">
    <location>
        <position position="67"/>
    </location>
    <ligand>
        <name>tRNA</name>
        <dbReference type="ChEBI" id="CHEBI:17843"/>
    </ligand>
</feature>
<dbReference type="CDD" id="cd00462">
    <property type="entry name" value="PTH"/>
    <property type="match status" value="1"/>
</dbReference>
<dbReference type="Gene3D" id="3.40.50.1470">
    <property type="entry name" value="Peptidyl-tRNA hydrolase"/>
    <property type="match status" value="1"/>
</dbReference>
<keyword evidence="2 8" id="KW-0820">tRNA-binding</keyword>
<evidence type="ECO:0000256" key="3">
    <source>
        <dbReference type="ARBA" id="ARBA00022801"/>
    </source>
</evidence>
<comment type="catalytic activity">
    <reaction evidence="6 8 9">
        <text>an N-acyl-L-alpha-aminoacyl-tRNA + H2O = an N-acyl-L-amino acid + a tRNA + H(+)</text>
        <dbReference type="Rhea" id="RHEA:54448"/>
        <dbReference type="Rhea" id="RHEA-COMP:10123"/>
        <dbReference type="Rhea" id="RHEA-COMP:13883"/>
        <dbReference type="ChEBI" id="CHEBI:15377"/>
        <dbReference type="ChEBI" id="CHEBI:15378"/>
        <dbReference type="ChEBI" id="CHEBI:59874"/>
        <dbReference type="ChEBI" id="CHEBI:78442"/>
        <dbReference type="ChEBI" id="CHEBI:138191"/>
        <dbReference type="EC" id="3.1.1.29"/>
    </reaction>
</comment>
<protein>
    <recommendedName>
        <fullName evidence="7 8">Peptidyl-tRNA hydrolase</fullName>
        <shortName evidence="8">Pth</shortName>
        <ecNumber evidence="1 8">3.1.1.29</ecNumber>
    </recommendedName>
</protein>
<feature type="binding site" evidence="8">
    <location>
        <position position="14"/>
    </location>
    <ligand>
        <name>tRNA</name>
        <dbReference type="ChEBI" id="CHEBI:17843"/>
    </ligand>
</feature>
<dbReference type="PROSITE" id="PS01196">
    <property type="entry name" value="PEPT_TRNA_HYDROL_2"/>
    <property type="match status" value="1"/>
</dbReference>
<dbReference type="RefSeq" id="WP_015923835.1">
    <property type="nucleotide sequence ID" value="NC_011899.1"/>
</dbReference>
<comment type="function">
    <text evidence="8">Catalyzes the release of premature peptidyl moieties from peptidyl-tRNA molecules trapped in stalled 50S ribosomal subunits, and thus maintains levels of free tRNAs and 50S ribosomes.</text>
</comment>
<dbReference type="InterPro" id="IPR001328">
    <property type="entry name" value="Pept_tRNA_hydro"/>
</dbReference>
<name>B8D014_HALOH</name>
<sequence>MYLVVGLGNPGDKYAETRHNIGFQVIERLARKHKIKAKNYPKFEALCGRGMIRGQKVMLAQPLTYMNNSGRAVRKIIDYYDFSLDNIIIIYDDLDLPPGKIRIRKKGSSGGHNGVKSIINCLDTREFPRIRIGIGRPPAGVNVVDYVLGYFSSEDSEVMSDVLDTTVEAVETILEKGLEQAMNIFNS</sequence>
<evidence type="ECO:0000256" key="8">
    <source>
        <dbReference type="HAMAP-Rule" id="MF_00083"/>
    </source>
</evidence>
<dbReference type="EC" id="3.1.1.29" evidence="1 8"/>
<keyword evidence="3 8" id="KW-0378">Hydrolase</keyword>
<dbReference type="PANTHER" id="PTHR17224:SF1">
    <property type="entry name" value="PEPTIDYL-TRNA HYDROLASE"/>
    <property type="match status" value="1"/>
</dbReference>
<dbReference type="STRING" id="373903.Hore_21210"/>
<feature type="site" description="Discriminates between blocked and unblocked aminoacyl-tRNA" evidence="8">
    <location>
        <position position="9"/>
    </location>
</feature>
<keyword evidence="4 8" id="KW-0694">RNA-binding</keyword>
<dbReference type="Pfam" id="PF01195">
    <property type="entry name" value="Pept_tRNA_hydro"/>
    <property type="match status" value="1"/>
</dbReference>
<dbReference type="NCBIfam" id="TIGR00447">
    <property type="entry name" value="pth"/>
    <property type="match status" value="1"/>
</dbReference>
<evidence type="ECO:0000256" key="9">
    <source>
        <dbReference type="RuleBase" id="RU000673"/>
    </source>
</evidence>
<feature type="active site" description="Proton acceptor" evidence="8">
    <location>
        <position position="19"/>
    </location>
</feature>
<evidence type="ECO:0000256" key="5">
    <source>
        <dbReference type="ARBA" id="ARBA00038063"/>
    </source>
</evidence>
<dbReference type="OrthoDB" id="9800507at2"/>
<dbReference type="KEGG" id="hor:Hore_21210"/>
<feature type="site" description="Stabilizes the basic form of H active site to accept a proton" evidence="8">
    <location>
        <position position="92"/>
    </location>
</feature>
<feature type="binding site" evidence="8">
    <location>
        <position position="113"/>
    </location>
    <ligand>
        <name>tRNA</name>
        <dbReference type="ChEBI" id="CHEBI:17843"/>
    </ligand>
</feature>
<dbReference type="EMBL" id="CP001098">
    <property type="protein sequence ID" value="ACL70866.1"/>
    <property type="molecule type" value="Genomic_DNA"/>
</dbReference>
<evidence type="ECO:0000256" key="4">
    <source>
        <dbReference type="ARBA" id="ARBA00022884"/>
    </source>
</evidence>
<dbReference type="eggNOG" id="COG0193">
    <property type="taxonomic scope" value="Bacteria"/>
</dbReference>
<keyword evidence="12" id="KW-1185">Reference proteome</keyword>
<evidence type="ECO:0000256" key="1">
    <source>
        <dbReference type="ARBA" id="ARBA00013260"/>
    </source>
</evidence>
<organism evidence="11 12">
    <name type="scientific">Halothermothrix orenii (strain H 168 / OCM 544 / DSM 9562)</name>
    <dbReference type="NCBI Taxonomy" id="373903"/>
    <lineage>
        <taxon>Bacteria</taxon>
        <taxon>Bacillati</taxon>
        <taxon>Bacillota</taxon>
        <taxon>Clostridia</taxon>
        <taxon>Halanaerobiales</taxon>
        <taxon>Halothermotrichaceae</taxon>
        <taxon>Halothermothrix</taxon>
    </lineage>
</organism>
<evidence type="ECO:0000313" key="12">
    <source>
        <dbReference type="Proteomes" id="UP000000719"/>
    </source>
</evidence>
<dbReference type="InterPro" id="IPR018171">
    <property type="entry name" value="Pept_tRNA_hydro_CS"/>
</dbReference>
<comment type="subunit">
    <text evidence="8">Monomer.</text>
</comment>
<proteinExistence type="inferred from homology"/>
<evidence type="ECO:0000313" key="11">
    <source>
        <dbReference type="EMBL" id="ACL70866.1"/>
    </source>
</evidence>
<evidence type="ECO:0000256" key="2">
    <source>
        <dbReference type="ARBA" id="ARBA00022555"/>
    </source>
</evidence>
<feature type="binding site" evidence="8">
    <location>
        <position position="65"/>
    </location>
    <ligand>
        <name>tRNA</name>
        <dbReference type="ChEBI" id="CHEBI:17843"/>
    </ligand>
</feature>
<comment type="function">
    <text evidence="8">Hydrolyzes ribosome-free peptidyl-tRNAs (with 1 or more amino acids incorporated), which drop off the ribosome during protein synthesis, or as a result of ribosome stalling.</text>
</comment>
<dbReference type="AlphaFoldDB" id="B8D014"/>
<keyword evidence="8" id="KW-0963">Cytoplasm</keyword>
<dbReference type="GO" id="GO:0004045">
    <property type="term" value="F:peptidyl-tRNA hydrolase activity"/>
    <property type="evidence" value="ECO:0007669"/>
    <property type="project" value="UniProtKB-UniRule"/>
</dbReference>
<dbReference type="PROSITE" id="PS01195">
    <property type="entry name" value="PEPT_TRNA_HYDROL_1"/>
    <property type="match status" value="1"/>
</dbReference>
<dbReference type="SUPFAM" id="SSF53178">
    <property type="entry name" value="Peptidyl-tRNA hydrolase-like"/>
    <property type="match status" value="1"/>
</dbReference>
<dbReference type="FunFam" id="3.40.50.1470:FF:000001">
    <property type="entry name" value="Peptidyl-tRNA hydrolase"/>
    <property type="match status" value="1"/>
</dbReference>